<dbReference type="RefSeq" id="WP_237868220.1">
    <property type="nucleotide sequence ID" value="NZ_JAKLTR010000001.1"/>
</dbReference>
<name>A0ABS9KL01_9BACT</name>
<accession>A0ABS9KL01</accession>
<sequence>MDSKQILTSDLLDVIFDQRNKAYGAYELRRHYNRRIGRALLVTATIVGVTITSVTLANKWKPAADPIAPKESLTIIEIPKEEKLPEPKPETPPPADVQPPKSEIYVEPKIVEDHLVEEPMTTIEALDSAAVSTVKRDGPVDIGLSQPTADATVGEGKGIIEEPAPKDPGPFVEVQVQAKFIGNWEKFLLRNLNGNVPVDNGANPGRYQVVVQFVVDIDGSVSDIKPISNAGFGMEQEAIRVLKKATKWEPAIQNGRQVKAYRRQPITFQVDGE</sequence>
<evidence type="ECO:0000259" key="3">
    <source>
        <dbReference type="PROSITE" id="PS52015"/>
    </source>
</evidence>
<dbReference type="PANTHER" id="PTHR33446">
    <property type="entry name" value="PROTEIN TONB-RELATED"/>
    <property type="match status" value="1"/>
</dbReference>
<dbReference type="SUPFAM" id="SSF74653">
    <property type="entry name" value="TolA/TonB C-terminal domain"/>
    <property type="match status" value="1"/>
</dbReference>
<organism evidence="4 5">
    <name type="scientific">Terrimonas ginsenosidimutans</name>
    <dbReference type="NCBI Taxonomy" id="2908004"/>
    <lineage>
        <taxon>Bacteria</taxon>
        <taxon>Pseudomonadati</taxon>
        <taxon>Bacteroidota</taxon>
        <taxon>Chitinophagia</taxon>
        <taxon>Chitinophagales</taxon>
        <taxon>Chitinophagaceae</taxon>
        <taxon>Terrimonas</taxon>
    </lineage>
</organism>
<feature type="transmembrane region" description="Helical" evidence="2">
    <location>
        <begin position="39"/>
        <end position="57"/>
    </location>
</feature>
<keyword evidence="2" id="KW-1133">Transmembrane helix</keyword>
<protein>
    <submittedName>
        <fullName evidence="4">Energy transducer TonB</fullName>
    </submittedName>
</protein>
<feature type="region of interest" description="Disordered" evidence="1">
    <location>
        <begin position="80"/>
        <end position="101"/>
    </location>
</feature>
<evidence type="ECO:0000313" key="5">
    <source>
        <dbReference type="Proteomes" id="UP001165367"/>
    </source>
</evidence>
<keyword evidence="5" id="KW-1185">Reference proteome</keyword>
<proteinExistence type="predicted"/>
<keyword evidence="2" id="KW-0472">Membrane</keyword>
<evidence type="ECO:0000256" key="2">
    <source>
        <dbReference type="SAM" id="Phobius"/>
    </source>
</evidence>
<dbReference type="Gene3D" id="3.30.1150.10">
    <property type="match status" value="1"/>
</dbReference>
<dbReference type="PANTHER" id="PTHR33446:SF2">
    <property type="entry name" value="PROTEIN TONB"/>
    <property type="match status" value="1"/>
</dbReference>
<reference evidence="4" key="1">
    <citation type="submission" date="2022-01" db="EMBL/GenBank/DDBJ databases">
        <authorList>
            <person name="Jo J.-H."/>
            <person name="Im W.-T."/>
        </authorList>
    </citation>
    <scope>NUCLEOTIDE SEQUENCE</scope>
    <source>
        <strain evidence="4">NA20</strain>
    </source>
</reference>
<evidence type="ECO:0000256" key="1">
    <source>
        <dbReference type="SAM" id="MobiDB-lite"/>
    </source>
</evidence>
<gene>
    <name evidence="4" type="ORF">LZZ85_01845</name>
</gene>
<dbReference type="InterPro" id="IPR037682">
    <property type="entry name" value="TonB_C"/>
</dbReference>
<dbReference type="EMBL" id="JAKLTR010000001">
    <property type="protein sequence ID" value="MCG2612995.1"/>
    <property type="molecule type" value="Genomic_DNA"/>
</dbReference>
<comment type="caution">
    <text evidence="4">The sequence shown here is derived from an EMBL/GenBank/DDBJ whole genome shotgun (WGS) entry which is preliminary data.</text>
</comment>
<dbReference type="Pfam" id="PF03544">
    <property type="entry name" value="TonB_C"/>
    <property type="match status" value="1"/>
</dbReference>
<dbReference type="PROSITE" id="PS52015">
    <property type="entry name" value="TONB_CTD"/>
    <property type="match status" value="1"/>
</dbReference>
<keyword evidence="2" id="KW-0812">Transmembrane</keyword>
<dbReference type="InterPro" id="IPR051045">
    <property type="entry name" value="TonB-dependent_transducer"/>
</dbReference>
<dbReference type="Proteomes" id="UP001165367">
    <property type="component" value="Unassembled WGS sequence"/>
</dbReference>
<feature type="domain" description="TonB C-terminal" evidence="3">
    <location>
        <begin position="181"/>
        <end position="273"/>
    </location>
</feature>
<evidence type="ECO:0000313" key="4">
    <source>
        <dbReference type="EMBL" id="MCG2612995.1"/>
    </source>
</evidence>
<feature type="compositionally biased region" description="Basic and acidic residues" evidence="1">
    <location>
        <begin position="80"/>
        <end position="89"/>
    </location>
</feature>